<reference evidence="1 2" key="1">
    <citation type="submission" date="2020-05" db="EMBL/GenBank/DDBJ databases">
        <title>Flexivirga sp. ID2601S isolated from air conditioner.</title>
        <authorList>
            <person name="Kim D.H."/>
        </authorList>
    </citation>
    <scope>NUCLEOTIDE SEQUENCE [LARGE SCALE GENOMIC DNA]</scope>
    <source>
        <strain evidence="1 2">ID2601S</strain>
    </source>
</reference>
<keyword evidence="2" id="KW-1185">Reference proteome</keyword>
<protein>
    <submittedName>
        <fullName evidence="1">Uncharacterized protein</fullName>
    </submittedName>
</protein>
<sequence length="95" mass="10314">MALPPEIDEELRRIARRWHELPAPRAAALAPDLRALAQSLADRVRAAAGRPPVPLPELGEATLLDQLRVTVYDATAAGQTADLPDRLRALRHAIG</sequence>
<organism evidence="1 2">
    <name type="scientific">Flexivirga aerilata</name>
    <dbReference type="NCBI Taxonomy" id="1656889"/>
    <lineage>
        <taxon>Bacteria</taxon>
        <taxon>Bacillati</taxon>
        <taxon>Actinomycetota</taxon>
        <taxon>Actinomycetes</taxon>
        <taxon>Micrococcales</taxon>
        <taxon>Dermacoccaceae</taxon>
        <taxon>Flexivirga</taxon>
    </lineage>
</organism>
<evidence type="ECO:0000313" key="2">
    <source>
        <dbReference type="Proteomes" id="UP000557772"/>
    </source>
</evidence>
<comment type="caution">
    <text evidence="1">The sequence shown here is derived from an EMBL/GenBank/DDBJ whole genome shotgun (WGS) entry which is preliminary data.</text>
</comment>
<accession>A0A849AAW8</accession>
<evidence type="ECO:0000313" key="1">
    <source>
        <dbReference type="EMBL" id="NNG37665.1"/>
    </source>
</evidence>
<gene>
    <name evidence="1" type="ORF">HJ588_00030</name>
</gene>
<proteinExistence type="predicted"/>
<dbReference type="EMBL" id="JABENB010000001">
    <property type="protein sequence ID" value="NNG37665.1"/>
    <property type="molecule type" value="Genomic_DNA"/>
</dbReference>
<dbReference type="AlphaFoldDB" id="A0A849AAW8"/>
<dbReference type="Proteomes" id="UP000557772">
    <property type="component" value="Unassembled WGS sequence"/>
</dbReference>
<dbReference type="RefSeq" id="WP_171150750.1">
    <property type="nucleotide sequence ID" value="NZ_JABENB010000001.1"/>
</dbReference>
<name>A0A849AAW8_9MICO</name>